<evidence type="ECO:0000313" key="2">
    <source>
        <dbReference type="Proteomes" id="UP001196248"/>
    </source>
</evidence>
<keyword evidence="2" id="KW-1185">Reference proteome</keyword>
<reference evidence="1 2" key="1">
    <citation type="submission" date="2021-06" db="EMBL/GenBank/DDBJ databases">
        <title>Limosilactobacillus angelus sp. nov., isolated from the human vagina.</title>
        <authorList>
            <person name="Chen Y.-S."/>
        </authorList>
    </citation>
    <scope>NUCLEOTIDE SEQUENCE [LARGE SCALE GENOMIC DNA]</scope>
    <source>
        <strain evidence="1 2">P5L02</strain>
    </source>
</reference>
<evidence type="ECO:0000313" key="1">
    <source>
        <dbReference type="EMBL" id="MBU9696034.1"/>
    </source>
</evidence>
<accession>A0ABS6IWZ1</accession>
<proteinExistence type="predicted"/>
<dbReference type="RefSeq" id="WP_178696129.1">
    <property type="nucleotide sequence ID" value="NZ_JAHPJJ010000025.1"/>
</dbReference>
<protein>
    <recommendedName>
        <fullName evidence="3">DUF4352 domain-containing protein</fullName>
    </recommendedName>
</protein>
<name>A0ABS6IWZ1_9LACO</name>
<dbReference type="Proteomes" id="UP001196248">
    <property type="component" value="Unassembled WGS sequence"/>
</dbReference>
<evidence type="ECO:0008006" key="3">
    <source>
        <dbReference type="Google" id="ProtNLM"/>
    </source>
</evidence>
<gene>
    <name evidence="1" type="ORF">KSL82_09095</name>
</gene>
<comment type="caution">
    <text evidence="1">The sequence shown here is derived from an EMBL/GenBank/DDBJ whole genome shotgun (WGS) entry which is preliminary data.</text>
</comment>
<dbReference type="EMBL" id="JAHPJJ010000025">
    <property type="protein sequence ID" value="MBU9696034.1"/>
    <property type="molecule type" value="Genomic_DNA"/>
</dbReference>
<sequence>MALVTLICSIISASVASINMFISINNSIVDISVVHTYENDGKRAFLRISVENNSDTSVKITNLVVKTDNGIVKTSSGTPLFTPFDGPYVLLSHDTTRYGYQLSINEKPKMLSITFSKRVSLMSHRKVIFLD</sequence>
<organism evidence="1 2">
    <name type="scientific">Limosilactobacillus portuensis</name>
    <dbReference type="NCBI Taxonomy" id="2742601"/>
    <lineage>
        <taxon>Bacteria</taxon>
        <taxon>Bacillati</taxon>
        <taxon>Bacillota</taxon>
        <taxon>Bacilli</taxon>
        <taxon>Lactobacillales</taxon>
        <taxon>Lactobacillaceae</taxon>
        <taxon>Limosilactobacillus</taxon>
    </lineage>
</organism>